<sequence length="834" mass="88808">MAGCGVDPARADGTEDTARAAEALAVDGQVCITLQRGADPASVADAVLWQNAPGWNDGTSPNLGTGTSETGGLRRSLLRFDLSGVPSGAEVVSANLSISQTYKVVDSTVRIHRVTSAWEEPTVTWASFGEAFDPAVAASFTSGGGAGVRSSDVTALAQAWVSGASANHGVLLEEDPVLRTEYRSSEKTAVELRPKLDLCYVPRDDGGVGAPIIITSPAAGAESSYRRSIIRWEPIAGASSYHLEIDDDPNFRSPEIDTRVNGTSFALDGRELALNGARSWPAYVRINGTRWDAGTFAPAIFSPGDLSAVTSAPDGTVHLALRKGISVHHVTSDDWSRHTVISSPEIYFPGMVDMEADPVTGDVHAAWIEPRSPSSSGRELFYAGSLSGWQAVRVSDALGLSDVGGQAPTIAAYGGVVDLFHPSSSGILRFRTHDGRDFVSSNVESSARQPVEAVLAPDGRTVLVAAFTEYGRDEFVGRYGFYPSFGVFDQVSGWVRPTPTGSWHYPSVAVGPDHAIHVIATEGDGHVSGRTLYSNSLRGFARWTPTPLGLPQQDTRSMVVDAGGRIYLIGAGEEYYEARLVWSDDNGETWSSRELPGAGHGSDIDVGPDGVVHIAWRGVGGGAYANSLGAFLASNLPPEIDVDGPAYTDAEVSIAAAVSDPDENELSGQAVVGVSRRAPVALGLDDTVEILGASVRCDVWYLASDFWDVGLEFRVAGTEPWTWDVSYQRIAHLTFPLVIEARDPSRPDEHGSFMIEAWDPGLFPEPVVRIRDFDEAARVPWTGEPTLTVPITDIPSGAAALLLLDVTDGTSRRSRLQGFARGGQQSLRLVARPR</sequence>
<gene>
    <name evidence="5" type="ORF">BE04_11305</name>
</gene>
<feature type="domain" description="Carbohydrate-binding module family 96" evidence="4">
    <location>
        <begin position="43"/>
        <end position="189"/>
    </location>
</feature>
<dbReference type="SUPFAM" id="SSF50939">
    <property type="entry name" value="Sialidases"/>
    <property type="match status" value="1"/>
</dbReference>
<dbReference type="InterPro" id="IPR036278">
    <property type="entry name" value="Sialidase_sf"/>
</dbReference>
<reference evidence="5 6" key="1">
    <citation type="submission" date="2014-02" db="EMBL/GenBank/DDBJ databases">
        <title>The small core and large imbalanced accessory genome model reveals a collaborative survival strategy of Sorangium cellulosum strains in nature.</title>
        <authorList>
            <person name="Han K."/>
            <person name="Peng R."/>
            <person name="Blom J."/>
            <person name="Li Y.-Z."/>
        </authorList>
    </citation>
    <scope>NUCLEOTIDE SEQUENCE [LARGE SCALE GENOMIC DNA]</scope>
    <source>
        <strain evidence="5 6">So0157-18</strain>
    </source>
</reference>
<proteinExistence type="predicted"/>
<evidence type="ECO:0000256" key="1">
    <source>
        <dbReference type="ARBA" id="ARBA00004613"/>
    </source>
</evidence>
<evidence type="ECO:0000313" key="6">
    <source>
        <dbReference type="Proteomes" id="UP000075604"/>
    </source>
</evidence>
<evidence type="ECO:0000259" key="4">
    <source>
        <dbReference type="Pfam" id="PF24517"/>
    </source>
</evidence>
<dbReference type="InterPro" id="IPR013783">
    <property type="entry name" value="Ig-like_fold"/>
</dbReference>
<evidence type="ECO:0000256" key="2">
    <source>
        <dbReference type="ARBA" id="ARBA00022525"/>
    </source>
</evidence>
<dbReference type="Proteomes" id="UP000075604">
    <property type="component" value="Unassembled WGS sequence"/>
</dbReference>
<accession>A0A150PXM4</accession>
<evidence type="ECO:0000313" key="5">
    <source>
        <dbReference type="EMBL" id="KYF60138.1"/>
    </source>
</evidence>
<dbReference type="NCBIfam" id="NF033679">
    <property type="entry name" value="DNRLRE_dom"/>
    <property type="match status" value="1"/>
</dbReference>
<name>A0A150PXM4_SORCE</name>
<protein>
    <recommendedName>
        <fullName evidence="4">Carbohydrate-binding module family 96 domain-containing protein</fullName>
    </recommendedName>
</protein>
<dbReference type="Gene3D" id="2.60.40.10">
    <property type="entry name" value="Immunoglobulins"/>
    <property type="match status" value="1"/>
</dbReference>
<dbReference type="GO" id="GO:0005576">
    <property type="term" value="C:extracellular region"/>
    <property type="evidence" value="ECO:0007669"/>
    <property type="project" value="UniProtKB-SubCell"/>
</dbReference>
<dbReference type="Gene3D" id="2.120.10.10">
    <property type="match status" value="1"/>
</dbReference>
<organism evidence="5 6">
    <name type="scientific">Sorangium cellulosum</name>
    <name type="common">Polyangium cellulosum</name>
    <dbReference type="NCBI Taxonomy" id="56"/>
    <lineage>
        <taxon>Bacteria</taxon>
        <taxon>Pseudomonadati</taxon>
        <taxon>Myxococcota</taxon>
        <taxon>Polyangia</taxon>
        <taxon>Polyangiales</taxon>
        <taxon>Polyangiaceae</taxon>
        <taxon>Sorangium</taxon>
    </lineage>
</organism>
<dbReference type="Pfam" id="PF24517">
    <property type="entry name" value="CBM96"/>
    <property type="match status" value="1"/>
</dbReference>
<comment type="caution">
    <text evidence="5">The sequence shown here is derived from an EMBL/GenBank/DDBJ whole genome shotgun (WGS) entry which is preliminary data.</text>
</comment>
<dbReference type="AlphaFoldDB" id="A0A150PXM4"/>
<comment type="subcellular location">
    <subcellularLocation>
        <location evidence="1">Secreted</location>
    </subcellularLocation>
</comment>
<dbReference type="EMBL" id="JELX01001053">
    <property type="protein sequence ID" value="KYF60138.1"/>
    <property type="molecule type" value="Genomic_DNA"/>
</dbReference>
<evidence type="ECO:0000256" key="3">
    <source>
        <dbReference type="ARBA" id="ARBA00022729"/>
    </source>
</evidence>
<keyword evidence="3" id="KW-0732">Signal</keyword>
<dbReference type="InterPro" id="IPR055372">
    <property type="entry name" value="CBM96"/>
</dbReference>
<keyword evidence="2" id="KW-0964">Secreted</keyword>